<dbReference type="Proteomes" id="UP001610810">
    <property type="component" value="Unassembled WGS sequence"/>
</dbReference>
<name>A0ABW7SAS3_STRTE</name>
<dbReference type="EMBL" id="JBIQWK010000009">
    <property type="protein sequence ID" value="MFI0575559.1"/>
    <property type="molecule type" value="Genomic_DNA"/>
</dbReference>
<gene>
    <name evidence="1" type="ORF">ACH3YB_28410</name>
</gene>
<dbReference type="RefSeq" id="WP_356529541.1">
    <property type="nucleotide sequence ID" value="NZ_JBEXMU010000009.1"/>
</dbReference>
<sequence>MAIAEWFTKGSNVVSLGALITSIAALTRTWSTSRTAKKNLRIVMRQEERRAIEPQVQLLQSKRKVDSDSERYSYLIHVGNPADSGNYVARAEMVIDYRSRDGVPATVKIPAERVRNEDVEYLGNEPNLEIPVNVSAREAVEGWVHFKFTKSLMSEQHVDRFLVLMEMGNGATVSVESIIPTEI</sequence>
<evidence type="ECO:0000313" key="1">
    <source>
        <dbReference type="EMBL" id="MFI0575559.1"/>
    </source>
</evidence>
<reference evidence="1 2" key="1">
    <citation type="submission" date="2024-10" db="EMBL/GenBank/DDBJ databases">
        <authorList>
            <person name="Wannawong T."/>
            <person name="Kuncharoen N."/>
            <person name="Mhuantong W."/>
        </authorList>
    </citation>
    <scope>NUCLEOTIDE SEQUENCE [LARGE SCALE GENOMIC DNA]</scope>
    <source>
        <strain evidence="1 2">CALK1-4</strain>
    </source>
</reference>
<accession>A0ABW7SAS3</accession>
<keyword evidence="2" id="KW-1185">Reference proteome</keyword>
<comment type="caution">
    <text evidence="1">The sequence shown here is derived from an EMBL/GenBank/DDBJ whole genome shotgun (WGS) entry which is preliminary data.</text>
</comment>
<evidence type="ECO:0000313" key="2">
    <source>
        <dbReference type="Proteomes" id="UP001610810"/>
    </source>
</evidence>
<organism evidence="1 2">
    <name type="scientific">Streptomyces tendae</name>
    <dbReference type="NCBI Taxonomy" id="1932"/>
    <lineage>
        <taxon>Bacteria</taxon>
        <taxon>Bacillati</taxon>
        <taxon>Actinomycetota</taxon>
        <taxon>Actinomycetes</taxon>
        <taxon>Kitasatosporales</taxon>
        <taxon>Streptomycetaceae</taxon>
        <taxon>Streptomyces</taxon>
    </lineage>
</organism>
<protein>
    <submittedName>
        <fullName evidence="1">Uncharacterized protein</fullName>
    </submittedName>
</protein>
<proteinExistence type="predicted"/>